<dbReference type="RefSeq" id="WP_099954762.1">
    <property type="nucleotide sequence ID" value="NZ_CP028843.1"/>
</dbReference>
<dbReference type="PROSITE" id="PS50886">
    <property type="entry name" value="TRBD"/>
    <property type="match status" value="1"/>
</dbReference>
<gene>
    <name evidence="5" type="ORF">DA075_20330</name>
</gene>
<accession>A0A2R4WN43</accession>
<keyword evidence="6" id="KW-1185">Reference proteome</keyword>
<keyword evidence="1 3" id="KW-0820">tRNA-binding</keyword>
<sequence>MDQTQPPAPIAIDDFLKLDVRVGTIVEAAPIPQARRPAYRLVIDLGEAIGQKKSSAQVTVHYTPETLVGRQVLCVVNLPPRQVGPVRSEVLTLGLPDAEGAVVLIAPERPVPNGGRLY</sequence>
<protein>
    <submittedName>
        <fullName evidence="5">tRNA-binding protein</fullName>
    </submittedName>
</protein>
<dbReference type="EMBL" id="CP028843">
    <property type="protein sequence ID" value="AWB22963.1"/>
    <property type="molecule type" value="Genomic_DNA"/>
</dbReference>
<dbReference type="GO" id="GO:0000049">
    <property type="term" value="F:tRNA binding"/>
    <property type="evidence" value="ECO:0007669"/>
    <property type="project" value="UniProtKB-UniRule"/>
</dbReference>
<dbReference type="NCBIfam" id="NF007494">
    <property type="entry name" value="PRK10089.1-3"/>
    <property type="match status" value="1"/>
</dbReference>
<evidence type="ECO:0000256" key="2">
    <source>
        <dbReference type="ARBA" id="ARBA00022884"/>
    </source>
</evidence>
<dbReference type="InterPro" id="IPR051270">
    <property type="entry name" value="Tyrosine-tRNA_ligase_regulator"/>
</dbReference>
<feature type="domain" description="TRNA-binding" evidence="4">
    <location>
        <begin position="14"/>
        <end position="118"/>
    </location>
</feature>
<dbReference type="NCBIfam" id="TIGR02222">
    <property type="entry name" value="chap_CsaA"/>
    <property type="match status" value="1"/>
</dbReference>
<dbReference type="Pfam" id="PF01588">
    <property type="entry name" value="tRNA_bind"/>
    <property type="match status" value="1"/>
</dbReference>
<organism evidence="5 6">
    <name type="scientific">Methylobacterium currus</name>
    <dbReference type="NCBI Taxonomy" id="2051553"/>
    <lineage>
        <taxon>Bacteria</taxon>
        <taxon>Pseudomonadati</taxon>
        <taxon>Pseudomonadota</taxon>
        <taxon>Alphaproteobacteria</taxon>
        <taxon>Hyphomicrobiales</taxon>
        <taxon>Methylobacteriaceae</taxon>
        <taxon>Methylobacterium</taxon>
    </lineage>
</organism>
<evidence type="ECO:0000259" key="4">
    <source>
        <dbReference type="PROSITE" id="PS50886"/>
    </source>
</evidence>
<proteinExistence type="predicted"/>
<evidence type="ECO:0000256" key="1">
    <source>
        <dbReference type="ARBA" id="ARBA00022555"/>
    </source>
</evidence>
<dbReference type="AlphaFoldDB" id="A0A2R4WN43"/>
<dbReference type="Proteomes" id="UP000244755">
    <property type="component" value="Chromosome 1"/>
</dbReference>
<reference evidence="5 6" key="1">
    <citation type="submission" date="2018-04" db="EMBL/GenBank/DDBJ databases">
        <title>Methylobacterium sp. PR1016A genome.</title>
        <authorList>
            <person name="Park W."/>
        </authorList>
    </citation>
    <scope>NUCLEOTIDE SEQUENCE [LARGE SCALE GENOMIC DNA]</scope>
    <source>
        <strain evidence="5 6">PR1016A</strain>
    </source>
</reference>
<dbReference type="SUPFAM" id="SSF50249">
    <property type="entry name" value="Nucleic acid-binding proteins"/>
    <property type="match status" value="1"/>
</dbReference>
<dbReference type="NCBIfam" id="NF007495">
    <property type="entry name" value="PRK10089.1-4"/>
    <property type="match status" value="1"/>
</dbReference>
<dbReference type="CDD" id="cd02798">
    <property type="entry name" value="tRNA_bind_CsaA"/>
    <property type="match status" value="1"/>
</dbReference>
<evidence type="ECO:0000313" key="5">
    <source>
        <dbReference type="EMBL" id="AWB22963.1"/>
    </source>
</evidence>
<dbReference type="InterPro" id="IPR012340">
    <property type="entry name" value="NA-bd_OB-fold"/>
</dbReference>
<dbReference type="PANTHER" id="PTHR11586">
    <property type="entry name" value="TRNA-AMINOACYLATION COFACTOR ARC1 FAMILY MEMBER"/>
    <property type="match status" value="1"/>
</dbReference>
<dbReference type="FunFam" id="2.40.50.140:FF:000165">
    <property type="entry name" value="Chaperone CsaA"/>
    <property type="match status" value="1"/>
</dbReference>
<dbReference type="Gene3D" id="2.40.50.140">
    <property type="entry name" value="Nucleic acid-binding proteins"/>
    <property type="match status" value="1"/>
</dbReference>
<dbReference type="InterPro" id="IPR002547">
    <property type="entry name" value="tRNA-bd_dom"/>
</dbReference>
<name>A0A2R4WN43_9HYPH</name>
<keyword evidence="2 3" id="KW-0694">RNA-binding</keyword>
<dbReference type="OrthoDB" id="9794564at2"/>
<dbReference type="PANTHER" id="PTHR11586:SF37">
    <property type="entry name" value="TRNA-BINDING DOMAIN-CONTAINING PROTEIN"/>
    <property type="match status" value="1"/>
</dbReference>
<evidence type="ECO:0000256" key="3">
    <source>
        <dbReference type="PROSITE-ProRule" id="PRU00209"/>
    </source>
</evidence>
<dbReference type="KEGG" id="mee:DA075_20330"/>
<evidence type="ECO:0000313" key="6">
    <source>
        <dbReference type="Proteomes" id="UP000244755"/>
    </source>
</evidence>
<dbReference type="InterPro" id="IPR008231">
    <property type="entry name" value="CsaA"/>
</dbReference>